<dbReference type="Gene3D" id="3.30.450.30">
    <property type="entry name" value="Dynein light chain 2a, cytoplasmic"/>
    <property type="match status" value="1"/>
</dbReference>
<dbReference type="EMBL" id="CAJNOL010000632">
    <property type="protein sequence ID" value="CAF1145548.1"/>
    <property type="molecule type" value="Genomic_DNA"/>
</dbReference>
<evidence type="ECO:0000259" key="11">
    <source>
        <dbReference type="SMART" id="SM00960"/>
    </source>
</evidence>
<dbReference type="SMART" id="SM00960">
    <property type="entry name" value="Robl_LC7"/>
    <property type="match status" value="1"/>
</dbReference>
<evidence type="ECO:0000313" key="20">
    <source>
        <dbReference type="EMBL" id="CAF3752933.1"/>
    </source>
</evidence>
<protein>
    <recommendedName>
        <fullName evidence="10">Dynein light chain roadblock</fullName>
    </recommendedName>
</protein>
<keyword evidence="8 10" id="KW-0206">Cytoskeleton</keyword>
<accession>A0A814SYD4</accession>
<evidence type="ECO:0000313" key="13">
    <source>
        <dbReference type="EMBL" id="CAF1117359.1"/>
    </source>
</evidence>
<evidence type="ECO:0000256" key="7">
    <source>
        <dbReference type="ARBA" id="ARBA00023175"/>
    </source>
</evidence>
<dbReference type="EMBL" id="CAJNOU010001126">
    <property type="protein sequence ID" value="CAF1155868.1"/>
    <property type="molecule type" value="Genomic_DNA"/>
</dbReference>
<dbReference type="EMBL" id="CAJNOL010000615">
    <property type="protein sequence ID" value="CAF1139058.1"/>
    <property type="molecule type" value="Genomic_DNA"/>
</dbReference>
<dbReference type="EMBL" id="CAJNOH010000368">
    <property type="protein sequence ID" value="CAF1016543.1"/>
    <property type="molecule type" value="Genomic_DNA"/>
</dbReference>
<dbReference type="FunFam" id="3.30.450.30:FF:000009">
    <property type="entry name" value="Dynein light chain roadblock"/>
    <property type="match status" value="1"/>
</dbReference>
<keyword evidence="5 10" id="KW-0493">Microtubule</keyword>
<dbReference type="Proteomes" id="UP000663864">
    <property type="component" value="Unassembled WGS sequence"/>
</dbReference>
<comment type="caution">
    <text evidence="16">The sequence shown here is derived from an EMBL/GenBank/DDBJ whole genome shotgun (WGS) entry which is preliminary data.</text>
</comment>
<dbReference type="GO" id="GO:0045505">
    <property type="term" value="F:dynein intermediate chain binding"/>
    <property type="evidence" value="ECO:0007669"/>
    <property type="project" value="UniProtKB-UniRule"/>
</dbReference>
<evidence type="ECO:0000256" key="9">
    <source>
        <dbReference type="ARBA" id="ARBA00025362"/>
    </source>
</evidence>
<dbReference type="Proteomes" id="UP000663823">
    <property type="component" value="Unassembled WGS sequence"/>
</dbReference>
<evidence type="ECO:0000313" key="21">
    <source>
        <dbReference type="Proteomes" id="UP000663870"/>
    </source>
</evidence>
<feature type="domain" description="Roadblock/LAMTOR2" evidence="11">
    <location>
        <begin position="7"/>
        <end position="95"/>
    </location>
</feature>
<evidence type="ECO:0000313" key="15">
    <source>
        <dbReference type="EMBL" id="CAF1145548.1"/>
    </source>
</evidence>
<dbReference type="InterPro" id="IPR004942">
    <property type="entry name" value="Roadblock/LAMTOR2_dom"/>
</dbReference>
<keyword evidence="21" id="KW-1185">Reference proteome</keyword>
<evidence type="ECO:0000256" key="8">
    <source>
        <dbReference type="ARBA" id="ARBA00023212"/>
    </source>
</evidence>
<gene>
    <name evidence="19" type="ORF">FNK824_LOCUS9962</name>
    <name evidence="20" type="ORF">JBS370_LOCUS12672</name>
    <name evidence="14" type="ORF">JXQ802_LOCUS21118</name>
    <name evidence="15" type="ORF">JXQ802_LOCUS21448</name>
    <name evidence="18" type="ORF">OTI717_LOCUS12924</name>
    <name evidence="12" type="ORF">PYM288_LOCUS15392</name>
    <name evidence="16" type="ORF">RFH988_LOCUS21905</name>
    <name evidence="17" type="ORF">SEV965_LOCUS18705</name>
    <name evidence="13" type="ORF">ZHD862_LOCUS18443</name>
</gene>
<organism evidence="16 22">
    <name type="scientific">Rotaria sordida</name>
    <dbReference type="NCBI Taxonomy" id="392033"/>
    <lineage>
        <taxon>Eukaryota</taxon>
        <taxon>Metazoa</taxon>
        <taxon>Spiralia</taxon>
        <taxon>Gnathifera</taxon>
        <taxon>Rotifera</taxon>
        <taxon>Eurotatoria</taxon>
        <taxon>Bdelloidea</taxon>
        <taxon>Philodinida</taxon>
        <taxon>Philodinidae</taxon>
        <taxon>Rotaria</taxon>
    </lineage>
</organism>
<evidence type="ECO:0000256" key="3">
    <source>
        <dbReference type="ARBA" id="ARBA00022448"/>
    </source>
</evidence>
<keyword evidence="4 10" id="KW-0963">Cytoplasm</keyword>
<evidence type="ECO:0000313" key="19">
    <source>
        <dbReference type="EMBL" id="CAF3713147.1"/>
    </source>
</evidence>
<dbReference type="SUPFAM" id="SSF103196">
    <property type="entry name" value="Roadblock/LC7 domain"/>
    <property type="match status" value="1"/>
</dbReference>
<evidence type="ECO:0000313" key="14">
    <source>
        <dbReference type="EMBL" id="CAF1139058.1"/>
    </source>
</evidence>
<dbReference type="EMBL" id="CAJOBD010001044">
    <property type="protein sequence ID" value="CAF3752933.1"/>
    <property type="molecule type" value="Genomic_DNA"/>
</dbReference>
<dbReference type="Proteomes" id="UP000663854">
    <property type="component" value="Unassembled WGS sequence"/>
</dbReference>
<evidence type="ECO:0000256" key="2">
    <source>
        <dbReference type="ARBA" id="ARBA00007191"/>
    </source>
</evidence>
<dbReference type="InterPro" id="IPR016561">
    <property type="entry name" value="DYNLRB1/2"/>
</dbReference>
<evidence type="ECO:0000313" key="12">
    <source>
        <dbReference type="EMBL" id="CAF1016543.1"/>
    </source>
</evidence>
<evidence type="ECO:0000256" key="10">
    <source>
        <dbReference type="PIRNR" id="PIRNR009998"/>
    </source>
</evidence>
<evidence type="ECO:0000256" key="5">
    <source>
        <dbReference type="ARBA" id="ARBA00022701"/>
    </source>
</evidence>
<dbReference type="EMBL" id="CAJOAX010001335">
    <property type="protein sequence ID" value="CAF3707070.1"/>
    <property type="molecule type" value="Genomic_DNA"/>
</dbReference>
<dbReference type="EMBL" id="CAJNOO010001425">
    <property type="protein sequence ID" value="CAF1150833.1"/>
    <property type="molecule type" value="Genomic_DNA"/>
</dbReference>
<dbReference type="Proteomes" id="UP000663882">
    <property type="component" value="Unassembled WGS sequence"/>
</dbReference>
<dbReference type="Proteomes" id="UP000663889">
    <property type="component" value="Unassembled WGS sequence"/>
</dbReference>
<reference evidence="16" key="1">
    <citation type="submission" date="2021-02" db="EMBL/GenBank/DDBJ databases">
        <authorList>
            <person name="Nowell W R."/>
        </authorList>
    </citation>
    <scope>NUCLEOTIDE SEQUENCE</scope>
</reference>
<dbReference type="GO" id="GO:0005874">
    <property type="term" value="C:microtubule"/>
    <property type="evidence" value="ECO:0007669"/>
    <property type="project" value="UniProtKB-UniRule"/>
</dbReference>
<comment type="similarity">
    <text evidence="2 10">Belongs to the GAMAD family.</text>
</comment>
<evidence type="ECO:0000256" key="1">
    <source>
        <dbReference type="ARBA" id="ARBA00004245"/>
    </source>
</evidence>
<evidence type="ECO:0000313" key="17">
    <source>
        <dbReference type="EMBL" id="CAF1155868.1"/>
    </source>
</evidence>
<comment type="subcellular location">
    <subcellularLocation>
        <location evidence="1 10">Cytoplasm</location>
        <location evidence="1 10">Cytoskeleton</location>
    </subcellularLocation>
</comment>
<sequence>MASQNEVDDMIKRIQAAKGVQGLIIIDSEGIPIRTSMDNETTLHYAALISQLTVHAKRVVRELDPSQELEQLRLRSYKHEIIVAPESKYIMIVVQVPEAL</sequence>
<keyword evidence="6 10" id="KW-0243">Dynein</keyword>
<evidence type="ECO:0000256" key="6">
    <source>
        <dbReference type="ARBA" id="ARBA00023017"/>
    </source>
</evidence>
<comment type="function">
    <text evidence="9">Acts as one of several non-catalytic accessory components of the cytoplasmic dynein 1 complex that are thought to be involved in linking dynein to cargos and to adapter proteins that regulate dynein function. Cytoplasmic dynein 1 acts as a motor for the intracellular retrograde motility of vesicles and organelles along microtubules.</text>
</comment>
<dbReference type="Proteomes" id="UP000663836">
    <property type="component" value="Unassembled WGS sequence"/>
</dbReference>
<proteinExistence type="inferred from homology"/>
<evidence type="ECO:0000313" key="22">
    <source>
        <dbReference type="Proteomes" id="UP000663882"/>
    </source>
</evidence>
<dbReference type="GO" id="GO:0005868">
    <property type="term" value="C:cytoplasmic dynein complex"/>
    <property type="evidence" value="ECO:0007669"/>
    <property type="project" value="UniProtKB-UniRule"/>
</dbReference>
<dbReference type="EMBL" id="CAJNOT010000959">
    <property type="protein sequence ID" value="CAF1117359.1"/>
    <property type="molecule type" value="Genomic_DNA"/>
</dbReference>
<dbReference type="GO" id="GO:0007018">
    <property type="term" value="P:microtubule-based movement"/>
    <property type="evidence" value="ECO:0007669"/>
    <property type="project" value="UniProtKB-UniRule"/>
</dbReference>
<dbReference type="Proteomes" id="UP000663870">
    <property type="component" value="Unassembled WGS sequence"/>
</dbReference>
<dbReference type="AlphaFoldDB" id="A0A814SYD4"/>
<dbReference type="EMBL" id="CAJOBE010001086">
    <property type="protein sequence ID" value="CAF3713147.1"/>
    <property type="molecule type" value="Genomic_DNA"/>
</dbReference>
<evidence type="ECO:0000313" key="16">
    <source>
        <dbReference type="EMBL" id="CAF1150833.1"/>
    </source>
</evidence>
<dbReference type="PIRSF" id="PIRSF009998">
    <property type="entry name" value="DLC7"/>
    <property type="match status" value="1"/>
</dbReference>
<dbReference type="Pfam" id="PF03259">
    <property type="entry name" value="Robl_LC7"/>
    <property type="match status" value="1"/>
</dbReference>
<dbReference type="PANTHER" id="PTHR10779">
    <property type="entry name" value="DYNEIN LIGHT CHAIN ROADBLOCK"/>
    <property type="match status" value="1"/>
</dbReference>
<keyword evidence="7 10" id="KW-0505">Motor protein</keyword>
<name>A0A814SYD4_9BILA</name>
<dbReference type="OrthoDB" id="9985637at2759"/>
<evidence type="ECO:0000256" key="4">
    <source>
        <dbReference type="ARBA" id="ARBA00022490"/>
    </source>
</evidence>
<dbReference type="GO" id="GO:0005737">
    <property type="term" value="C:cytoplasm"/>
    <property type="evidence" value="ECO:0007669"/>
    <property type="project" value="UniProtKB-UniRule"/>
</dbReference>
<dbReference type="Proteomes" id="UP000663874">
    <property type="component" value="Unassembled WGS sequence"/>
</dbReference>
<keyword evidence="3 10" id="KW-0813">Transport</keyword>
<evidence type="ECO:0000313" key="18">
    <source>
        <dbReference type="EMBL" id="CAF3707070.1"/>
    </source>
</evidence>